<evidence type="ECO:0000313" key="3">
    <source>
        <dbReference type="Proteomes" id="UP000093514"/>
    </source>
</evidence>
<evidence type="ECO:0000313" key="2">
    <source>
        <dbReference type="EMBL" id="OCL27596.1"/>
    </source>
</evidence>
<dbReference type="OrthoDB" id="9792240at2"/>
<dbReference type="Pfam" id="PF13581">
    <property type="entry name" value="HATPase_c_2"/>
    <property type="match status" value="1"/>
</dbReference>
<evidence type="ECO:0000259" key="1">
    <source>
        <dbReference type="Pfam" id="PF13581"/>
    </source>
</evidence>
<dbReference type="AlphaFoldDB" id="A0A1C0AB58"/>
<keyword evidence="3" id="KW-1185">Reference proteome</keyword>
<organism evidence="2 3">
    <name type="scientific">Orenia metallireducens</name>
    <dbReference type="NCBI Taxonomy" id="1413210"/>
    <lineage>
        <taxon>Bacteria</taxon>
        <taxon>Bacillati</taxon>
        <taxon>Bacillota</taxon>
        <taxon>Clostridia</taxon>
        <taxon>Halanaerobiales</taxon>
        <taxon>Halobacteroidaceae</taxon>
        <taxon>Orenia</taxon>
    </lineage>
</organism>
<protein>
    <recommendedName>
        <fullName evidence="1">Histidine kinase/HSP90-like ATPase domain-containing protein</fullName>
    </recommendedName>
</protein>
<name>A0A1C0AB58_9FIRM</name>
<feature type="domain" description="Histidine kinase/HSP90-like ATPase" evidence="1">
    <location>
        <begin position="33"/>
        <end position="139"/>
    </location>
</feature>
<accession>A0A1C0AB58</accession>
<sequence>MINVTSLKVPATMKNLDLMINYVLDKVKGFDLYDSTLLYKLRIVCEEALVNIINYAYQDFDKVGDIEIICNIYSQDKKIILKFIDEGIAFNILEYQDPDLTLPLSERKAGGLGIYIIKSIVDKIEYYREDGKNILILTKSIATFIE</sequence>
<dbReference type="CDD" id="cd16936">
    <property type="entry name" value="HATPase_RsbW-like"/>
    <property type="match status" value="1"/>
</dbReference>
<reference evidence="2 3" key="2">
    <citation type="submission" date="2016-08" db="EMBL/GenBank/DDBJ databases">
        <title>Orenia metallireducens sp. nov. strain Z6, a Novel Metal-reducing Firmicute from the Deep Subsurface.</title>
        <authorList>
            <person name="Maxim B.I."/>
            <person name="Kenneth K."/>
            <person name="Flynn T.M."/>
            <person name="Oloughlin E.J."/>
            <person name="Locke R.A."/>
            <person name="Weber J.R."/>
            <person name="Egan S.M."/>
            <person name="Mackie R.I."/>
            <person name="Cann I.K."/>
        </authorList>
    </citation>
    <scope>NUCLEOTIDE SEQUENCE [LARGE SCALE GENOMIC DNA]</scope>
    <source>
        <strain evidence="2 3">Z6</strain>
    </source>
</reference>
<gene>
    <name evidence="2" type="ORF">U472_03315</name>
</gene>
<dbReference type="Proteomes" id="UP000093514">
    <property type="component" value="Unassembled WGS sequence"/>
</dbReference>
<reference evidence="3" key="1">
    <citation type="submission" date="2016-07" db="EMBL/GenBank/DDBJ databases">
        <authorList>
            <person name="Florea S."/>
            <person name="Webb J.S."/>
            <person name="Jaromczyk J."/>
            <person name="Schardl C.L."/>
        </authorList>
    </citation>
    <scope>NUCLEOTIDE SEQUENCE [LARGE SCALE GENOMIC DNA]</scope>
    <source>
        <strain evidence="3">Z6</strain>
    </source>
</reference>
<dbReference type="InterPro" id="IPR003594">
    <property type="entry name" value="HATPase_dom"/>
</dbReference>
<proteinExistence type="predicted"/>
<dbReference type="Gene3D" id="3.30.565.10">
    <property type="entry name" value="Histidine kinase-like ATPase, C-terminal domain"/>
    <property type="match status" value="1"/>
</dbReference>
<dbReference type="InterPro" id="IPR036890">
    <property type="entry name" value="HATPase_C_sf"/>
</dbReference>
<comment type="caution">
    <text evidence="2">The sequence shown here is derived from an EMBL/GenBank/DDBJ whole genome shotgun (WGS) entry which is preliminary data.</text>
</comment>
<dbReference type="EMBL" id="LWDV01000007">
    <property type="protein sequence ID" value="OCL27596.1"/>
    <property type="molecule type" value="Genomic_DNA"/>
</dbReference>
<dbReference type="SUPFAM" id="SSF55874">
    <property type="entry name" value="ATPase domain of HSP90 chaperone/DNA topoisomerase II/histidine kinase"/>
    <property type="match status" value="1"/>
</dbReference>